<dbReference type="Proteomes" id="UP000470213">
    <property type="component" value="Unassembled WGS sequence"/>
</dbReference>
<dbReference type="EMBL" id="JAAAWN010000024">
    <property type="protein sequence ID" value="NDV92546.1"/>
    <property type="molecule type" value="Genomic_DNA"/>
</dbReference>
<evidence type="ECO:0000313" key="2">
    <source>
        <dbReference type="Proteomes" id="UP000470213"/>
    </source>
</evidence>
<dbReference type="PROSITE" id="PS51257">
    <property type="entry name" value="PROKAR_LIPOPROTEIN"/>
    <property type="match status" value="1"/>
</dbReference>
<dbReference type="RefSeq" id="WP_163087355.1">
    <property type="nucleotide sequence ID" value="NZ_JAAAWN010000024.1"/>
</dbReference>
<dbReference type="AlphaFoldDB" id="A0A7X5LNC8"/>
<dbReference type="SUPFAM" id="SSF50956">
    <property type="entry name" value="Thermostable phytase (3-phytase)"/>
    <property type="match status" value="1"/>
</dbReference>
<sequence length="372" mass="40888">MGKSRFLALCAGVFLMGCSEPQSVIVVEQSDTSIVSNGQWIRDASGNVMPDPQTSGLFALGGTLVTIADGSARESQQRKLHFITPATAKLQGASNVFELASRVSRSCFSGYLTNAPDLEALAADPRHPNVFYTVTEDATRTGTLTPRCEKKYEKTGSTDYPTLLIRLEQNSQGKVTLTHVRPLQFAPEMAVGNFPNDGIEGMVMAEDGTLYLALEKDKAGQPRIFTLSIDEQFWESGDFAPVAEPSLSLPTFSKGNHPINGLALYSTAQSEFLLAAARNDDELWVIDTHNAVNTKRIPLEFSVNASEGCESYIMDNASIEGLAVIDDTLWLINDPWKKNYMKNVVCETERPNYEANAPLLFSLPLREEWFSK</sequence>
<protein>
    <recommendedName>
        <fullName evidence="3">Esterase-like activity of phytase family protein</fullName>
    </recommendedName>
</protein>
<organism evidence="1 2">
    <name type="scientific">Alteromonas profundi</name>
    <dbReference type="NCBI Taxonomy" id="2696062"/>
    <lineage>
        <taxon>Bacteria</taxon>
        <taxon>Pseudomonadati</taxon>
        <taxon>Pseudomonadota</taxon>
        <taxon>Gammaproteobacteria</taxon>
        <taxon>Alteromonadales</taxon>
        <taxon>Alteromonadaceae</taxon>
        <taxon>Alteromonas/Salinimonas group</taxon>
        <taxon>Alteromonas</taxon>
    </lineage>
</organism>
<name>A0A7X5LNC8_9ALTE</name>
<accession>A0A7X5LNC8</accession>
<keyword evidence="2" id="KW-1185">Reference proteome</keyword>
<reference evidence="1 2" key="1">
    <citation type="submission" date="2020-01" db="EMBL/GenBank/DDBJ databases">
        <authorList>
            <person name="Chen J."/>
            <person name="Zhu S."/>
            <person name="Yang J."/>
        </authorList>
    </citation>
    <scope>NUCLEOTIDE SEQUENCE [LARGE SCALE GENOMIC DNA]</scope>
    <source>
        <strain evidence="1 2">345S023</strain>
    </source>
</reference>
<dbReference type="InterPro" id="IPR011042">
    <property type="entry name" value="6-blade_b-propeller_TolB-like"/>
</dbReference>
<proteinExistence type="predicted"/>
<dbReference type="Gene3D" id="2.120.10.30">
    <property type="entry name" value="TolB, C-terminal domain"/>
    <property type="match status" value="1"/>
</dbReference>
<gene>
    <name evidence="1" type="ORF">GTH32_15335</name>
</gene>
<evidence type="ECO:0000313" key="1">
    <source>
        <dbReference type="EMBL" id="NDV92546.1"/>
    </source>
</evidence>
<evidence type="ECO:0008006" key="3">
    <source>
        <dbReference type="Google" id="ProtNLM"/>
    </source>
</evidence>
<comment type="caution">
    <text evidence="1">The sequence shown here is derived from an EMBL/GenBank/DDBJ whole genome shotgun (WGS) entry which is preliminary data.</text>
</comment>